<comment type="catalytic activity">
    <reaction evidence="11">
        <text>fluoride(in) = fluoride(out)</text>
        <dbReference type="Rhea" id="RHEA:76159"/>
        <dbReference type="ChEBI" id="CHEBI:17051"/>
    </reaction>
    <physiologicalReaction direction="left-to-right" evidence="11">
        <dbReference type="Rhea" id="RHEA:76160"/>
    </physiologicalReaction>
</comment>
<evidence type="ECO:0000313" key="14">
    <source>
        <dbReference type="Proteomes" id="UP001501600"/>
    </source>
</evidence>
<name>A0ABP9RXK5_9GAMM</name>
<feature type="binding site" evidence="12">
    <location>
        <position position="73"/>
    </location>
    <ligand>
        <name>Na(+)</name>
        <dbReference type="ChEBI" id="CHEBI:29101"/>
        <note>structural</note>
    </ligand>
</feature>
<comment type="similarity">
    <text evidence="10 12">Belongs to the fluoride channel Fluc/FEX (TC 1.A.43) family.</text>
</comment>
<dbReference type="EMBL" id="BAABLF010000005">
    <property type="protein sequence ID" value="GAA5188103.1"/>
    <property type="molecule type" value="Genomic_DNA"/>
</dbReference>
<dbReference type="Pfam" id="PF02537">
    <property type="entry name" value="CRCB"/>
    <property type="match status" value="1"/>
</dbReference>
<evidence type="ECO:0000256" key="5">
    <source>
        <dbReference type="ARBA" id="ARBA00022989"/>
    </source>
</evidence>
<keyword evidence="5 12" id="KW-1133">Transmembrane helix</keyword>
<accession>A0ABP9RXK5</accession>
<comment type="activity regulation">
    <text evidence="12">Na(+) is not transported, but it plays an essential structural role and its presence is essential for fluoride channel function.</text>
</comment>
<gene>
    <name evidence="12 13" type="primary">crcB</name>
    <name evidence="12" type="synonym">fluC</name>
    <name evidence="13" type="ORF">GCM10025772_07260</name>
</gene>
<comment type="caution">
    <text evidence="13">The sequence shown here is derived from an EMBL/GenBank/DDBJ whole genome shotgun (WGS) entry which is preliminary data.</text>
</comment>
<feature type="transmembrane region" description="Helical" evidence="12">
    <location>
        <begin position="91"/>
        <end position="111"/>
    </location>
</feature>
<keyword evidence="14" id="KW-1185">Reference proteome</keyword>
<evidence type="ECO:0000256" key="9">
    <source>
        <dbReference type="ARBA" id="ARBA00023303"/>
    </source>
</evidence>
<evidence type="ECO:0000313" key="13">
    <source>
        <dbReference type="EMBL" id="GAA5188103.1"/>
    </source>
</evidence>
<keyword evidence="12" id="KW-0813">Transport</keyword>
<keyword evidence="3" id="KW-0997">Cell inner membrane</keyword>
<evidence type="ECO:0000256" key="11">
    <source>
        <dbReference type="ARBA" id="ARBA00035585"/>
    </source>
</evidence>
<evidence type="ECO:0000256" key="10">
    <source>
        <dbReference type="ARBA" id="ARBA00035120"/>
    </source>
</evidence>
<dbReference type="Proteomes" id="UP001501600">
    <property type="component" value="Unassembled WGS sequence"/>
</dbReference>
<keyword evidence="9 12" id="KW-0407">Ion channel</keyword>
<sequence>MAVALGGALGATLRYGTSLLMLRLVGTSFPLATLLVNALGSLAMGALYALSMQVALSPTLKAFIGVGLLGALTTFSTFSNETVLLMQQGHGLRALLNVVLNLGVCFTMVYIGQQWVATQQ</sequence>
<proteinExistence type="inferred from homology"/>
<evidence type="ECO:0000256" key="8">
    <source>
        <dbReference type="ARBA" id="ARBA00023136"/>
    </source>
</evidence>
<comment type="function">
    <text evidence="12">Fluoride-specific ion channel. Important for reducing fluoride concentration in the cell, thus reducing its toxicity.</text>
</comment>
<feature type="binding site" evidence="12">
    <location>
        <position position="70"/>
    </location>
    <ligand>
        <name>Na(+)</name>
        <dbReference type="ChEBI" id="CHEBI:29101"/>
        <note>structural</note>
    </ligand>
</feature>
<dbReference type="InterPro" id="IPR003691">
    <property type="entry name" value="FluC"/>
</dbReference>
<evidence type="ECO:0000256" key="2">
    <source>
        <dbReference type="ARBA" id="ARBA00022475"/>
    </source>
</evidence>
<evidence type="ECO:0000256" key="7">
    <source>
        <dbReference type="ARBA" id="ARBA00023065"/>
    </source>
</evidence>
<evidence type="ECO:0000256" key="6">
    <source>
        <dbReference type="ARBA" id="ARBA00023053"/>
    </source>
</evidence>
<evidence type="ECO:0000256" key="1">
    <source>
        <dbReference type="ARBA" id="ARBA00004651"/>
    </source>
</evidence>
<evidence type="ECO:0000256" key="3">
    <source>
        <dbReference type="ARBA" id="ARBA00022519"/>
    </source>
</evidence>
<dbReference type="PANTHER" id="PTHR28259">
    <property type="entry name" value="FLUORIDE EXPORT PROTEIN 1-RELATED"/>
    <property type="match status" value="1"/>
</dbReference>
<organism evidence="13 14">
    <name type="scientific">Ferrimonas gelatinilytica</name>
    <dbReference type="NCBI Taxonomy" id="1255257"/>
    <lineage>
        <taxon>Bacteria</taxon>
        <taxon>Pseudomonadati</taxon>
        <taxon>Pseudomonadota</taxon>
        <taxon>Gammaproteobacteria</taxon>
        <taxon>Alteromonadales</taxon>
        <taxon>Ferrimonadaceae</taxon>
        <taxon>Ferrimonas</taxon>
    </lineage>
</organism>
<dbReference type="PANTHER" id="PTHR28259:SF1">
    <property type="entry name" value="FLUORIDE EXPORT PROTEIN 1-RELATED"/>
    <property type="match status" value="1"/>
</dbReference>
<dbReference type="NCBIfam" id="TIGR00494">
    <property type="entry name" value="crcB"/>
    <property type="match status" value="1"/>
</dbReference>
<evidence type="ECO:0000256" key="4">
    <source>
        <dbReference type="ARBA" id="ARBA00022692"/>
    </source>
</evidence>
<keyword evidence="8 12" id="KW-0472">Membrane</keyword>
<feature type="transmembrane region" description="Helical" evidence="12">
    <location>
        <begin position="28"/>
        <end position="50"/>
    </location>
</feature>
<dbReference type="HAMAP" id="MF_00454">
    <property type="entry name" value="FluC"/>
    <property type="match status" value="1"/>
</dbReference>
<feature type="transmembrane region" description="Helical" evidence="12">
    <location>
        <begin position="62"/>
        <end position="79"/>
    </location>
</feature>
<keyword evidence="2 12" id="KW-1003">Cell membrane</keyword>
<keyword evidence="7 12" id="KW-0406">Ion transport</keyword>
<evidence type="ECO:0000256" key="12">
    <source>
        <dbReference type="HAMAP-Rule" id="MF_00454"/>
    </source>
</evidence>
<keyword evidence="12" id="KW-0479">Metal-binding</keyword>
<keyword evidence="6 12" id="KW-0915">Sodium</keyword>
<reference evidence="14" key="1">
    <citation type="journal article" date="2019" name="Int. J. Syst. Evol. Microbiol.">
        <title>The Global Catalogue of Microorganisms (GCM) 10K type strain sequencing project: providing services to taxonomists for standard genome sequencing and annotation.</title>
        <authorList>
            <consortium name="The Broad Institute Genomics Platform"/>
            <consortium name="The Broad Institute Genome Sequencing Center for Infectious Disease"/>
            <person name="Wu L."/>
            <person name="Ma J."/>
        </authorList>
    </citation>
    <scope>NUCLEOTIDE SEQUENCE [LARGE SCALE GENOMIC DNA]</scope>
    <source>
        <strain evidence="14">JCM 18720</strain>
    </source>
</reference>
<keyword evidence="4 12" id="KW-0812">Transmembrane</keyword>
<comment type="subcellular location">
    <subcellularLocation>
        <location evidence="1 12">Cell membrane</location>
        <topology evidence="1 12">Multi-pass membrane protein</topology>
    </subcellularLocation>
</comment>
<protein>
    <recommendedName>
        <fullName evidence="12">Fluoride-specific ion channel FluC</fullName>
    </recommendedName>
</protein>